<evidence type="ECO:0008006" key="3">
    <source>
        <dbReference type="Google" id="ProtNLM"/>
    </source>
</evidence>
<gene>
    <name evidence="1" type="ORF">DYY88_13695</name>
</gene>
<dbReference type="AlphaFoldDB" id="A0A4Q7EB27"/>
<proteinExistence type="predicted"/>
<protein>
    <recommendedName>
        <fullName evidence="3">Pentapeptide repeat-containing protein</fullName>
    </recommendedName>
</protein>
<dbReference type="OrthoDB" id="516320at2"/>
<dbReference type="RefSeq" id="WP_052288461.1">
    <property type="nucleotide sequence ID" value="NZ_QVFV01000002.1"/>
</dbReference>
<evidence type="ECO:0000313" key="1">
    <source>
        <dbReference type="EMBL" id="RZM79739.1"/>
    </source>
</evidence>
<comment type="caution">
    <text evidence="1">The sequence shown here is derived from an EMBL/GenBank/DDBJ whole genome shotgun (WGS) entry which is preliminary data.</text>
</comment>
<evidence type="ECO:0000313" key="2">
    <source>
        <dbReference type="Proteomes" id="UP000292459"/>
    </source>
</evidence>
<keyword evidence="2" id="KW-1185">Reference proteome</keyword>
<name>A0A4Q7EB27_9CYAN</name>
<accession>A0A4Q7EB27</accession>
<sequence length="122" mass="13134">MIYQPNNSISIGGNAIGNNISAGGNIQGSPKSVVGGGSSEFNERQQLKSDLQEVQNILFTLRTEKPDISQSQEVAKLTRETSKPLQERLINAFVAGGKTAIEEFLDIPYVNVVVAAIEGWNS</sequence>
<dbReference type="Proteomes" id="UP000292459">
    <property type="component" value="Unassembled WGS sequence"/>
</dbReference>
<organism evidence="1 2">
    <name type="scientific">Leptolyngbya iicbica LK</name>
    <dbReference type="NCBI Taxonomy" id="2294035"/>
    <lineage>
        <taxon>Bacteria</taxon>
        <taxon>Bacillati</taxon>
        <taxon>Cyanobacteriota</taxon>
        <taxon>Cyanophyceae</taxon>
        <taxon>Leptolyngbyales</taxon>
        <taxon>Leptolyngbyaceae</taxon>
        <taxon>Leptolyngbya group</taxon>
        <taxon>Leptolyngbya</taxon>
        <taxon>Leptolyngbya iicbica</taxon>
    </lineage>
</organism>
<dbReference type="EMBL" id="QVFV01000002">
    <property type="protein sequence ID" value="RZM79739.1"/>
    <property type="molecule type" value="Genomic_DNA"/>
</dbReference>
<reference evidence="1 2" key="1">
    <citation type="submission" date="2018-11" db="EMBL/GenBank/DDBJ databases">
        <title>Whole genome sequencing of an environmental sample.</title>
        <authorList>
            <person name="Sarangi A.N."/>
            <person name="Singh D."/>
            <person name="Tripathy S."/>
        </authorList>
    </citation>
    <scope>NUCLEOTIDE SEQUENCE [LARGE SCALE GENOMIC DNA]</scope>
    <source>
        <strain evidence="1 2">Lakshadweep</strain>
    </source>
</reference>